<dbReference type="Proteomes" id="UP000190162">
    <property type="component" value="Unassembled WGS sequence"/>
</dbReference>
<evidence type="ECO:0000313" key="3">
    <source>
        <dbReference type="Proteomes" id="UP000190162"/>
    </source>
</evidence>
<reference evidence="3" key="1">
    <citation type="submission" date="2017-02" db="EMBL/GenBank/DDBJ databases">
        <authorList>
            <person name="Varghese N."/>
            <person name="Submissions S."/>
        </authorList>
    </citation>
    <scope>NUCLEOTIDE SEQUENCE [LARGE SCALE GENOMIC DNA]</scope>
    <source>
        <strain evidence="3">DSM 22720</strain>
    </source>
</reference>
<evidence type="ECO:0000313" key="2">
    <source>
        <dbReference type="EMBL" id="SKA51136.1"/>
    </source>
</evidence>
<sequence>MSTENPIDFAPIVGASIAAISTIIGVFLANWFNTKSLNQAHERVVTQSNKDTKLAKSEELYLALFRWHKDVTNLYLFHLRYFVGKLAFNQISELVTDNFRDNSKKFDALTMLVNVHFPELKPDFQLILNMRDSLTKFLDEDAPKKYTVDEFCADQDCFDAVCESFLEKLAIVAREL</sequence>
<dbReference type="RefSeq" id="WP_078751963.1">
    <property type="nucleotide sequence ID" value="NZ_FUXU01000014.1"/>
</dbReference>
<accession>A0A1T4UEV1</accession>
<keyword evidence="1" id="KW-0812">Transmembrane</keyword>
<gene>
    <name evidence="2" type="ORF">SAMN02745132_01553</name>
</gene>
<dbReference type="OrthoDB" id="7065041at2"/>
<name>A0A1T4UEV1_9GAMM</name>
<keyword evidence="3" id="KW-1185">Reference proteome</keyword>
<keyword evidence="1" id="KW-0472">Membrane</keyword>
<feature type="transmembrane region" description="Helical" evidence="1">
    <location>
        <begin position="12"/>
        <end position="33"/>
    </location>
</feature>
<proteinExistence type="predicted"/>
<protein>
    <submittedName>
        <fullName evidence="2">Uncharacterized protein</fullName>
    </submittedName>
</protein>
<evidence type="ECO:0000256" key="1">
    <source>
        <dbReference type="SAM" id="Phobius"/>
    </source>
</evidence>
<dbReference type="AlphaFoldDB" id="A0A1T4UEV1"/>
<organism evidence="2 3">
    <name type="scientific">Enterovibrio nigricans DSM 22720</name>
    <dbReference type="NCBI Taxonomy" id="1121868"/>
    <lineage>
        <taxon>Bacteria</taxon>
        <taxon>Pseudomonadati</taxon>
        <taxon>Pseudomonadota</taxon>
        <taxon>Gammaproteobacteria</taxon>
        <taxon>Vibrionales</taxon>
        <taxon>Vibrionaceae</taxon>
        <taxon>Enterovibrio</taxon>
    </lineage>
</organism>
<keyword evidence="1" id="KW-1133">Transmembrane helix</keyword>
<dbReference type="EMBL" id="FUXU01000014">
    <property type="protein sequence ID" value="SKA51136.1"/>
    <property type="molecule type" value="Genomic_DNA"/>
</dbReference>